<evidence type="ECO:0000313" key="7">
    <source>
        <dbReference type="Proteomes" id="UP000694865"/>
    </source>
</evidence>
<feature type="compositionally biased region" description="Basic and acidic residues" evidence="5">
    <location>
        <begin position="579"/>
        <end position="598"/>
    </location>
</feature>
<dbReference type="GeneID" id="100370135"/>
<dbReference type="PANTHER" id="PTHR15031">
    <property type="entry name" value="CARTILAGE INTERMEDIATE LAYER PROTEIN CLIP"/>
    <property type="match status" value="1"/>
</dbReference>
<evidence type="ECO:0000256" key="1">
    <source>
        <dbReference type="ARBA" id="ARBA00004613"/>
    </source>
</evidence>
<evidence type="ECO:0000313" key="8">
    <source>
        <dbReference type="RefSeq" id="XP_002740538.1"/>
    </source>
</evidence>
<feature type="domain" description="WxxW" evidence="6">
    <location>
        <begin position="346"/>
        <end position="432"/>
    </location>
</feature>
<evidence type="ECO:0000256" key="3">
    <source>
        <dbReference type="ARBA" id="ARBA00022729"/>
    </source>
</evidence>
<dbReference type="Proteomes" id="UP000694865">
    <property type="component" value="Unplaced"/>
</dbReference>
<keyword evidence="2" id="KW-0964">Secreted</keyword>
<dbReference type="Pfam" id="PF13330">
    <property type="entry name" value="Mucin2_WxxW"/>
    <property type="match status" value="7"/>
</dbReference>
<evidence type="ECO:0000256" key="2">
    <source>
        <dbReference type="ARBA" id="ARBA00022525"/>
    </source>
</evidence>
<dbReference type="InterPro" id="IPR025155">
    <property type="entry name" value="WxxW_domain"/>
</dbReference>
<dbReference type="PANTHER" id="PTHR15031:SF4">
    <property type="entry name" value="CARTILAGE INTERMEDIATE LAYER PROTEIN 1"/>
    <property type="match status" value="1"/>
</dbReference>
<feature type="compositionally biased region" description="Low complexity" evidence="5">
    <location>
        <begin position="560"/>
        <end position="574"/>
    </location>
</feature>
<keyword evidence="3" id="KW-0732">Signal</keyword>
<evidence type="ECO:0000256" key="5">
    <source>
        <dbReference type="SAM" id="MobiDB-lite"/>
    </source>
</evidence>
<feature type="compositionally biased region" description="Polar residues" evidence="5">
    <location>
        <begin position="599"/>
        <end position="613"/>
    </location>
</feature>
<name>A0ABM0GZ12_SACKO</name>
<protein>
    <submittedName>
        <fullName evidence="8">Mucin-5B-like</fullName>
    </submittedName>
</protein>
<proteinExistence type="predicted"/>
<keyword evidence="7" id="KW-1185">Reference proteome</keyword>
<feature type="region of interest" description="Disordered" evidence="5">
    <location>
        <begin position="176"/>
        <end position="203"/>
    </location>
</feature>
<feature type="domain" description="WxxW" evidence="6">
    <location>
        <begin position="39"/>
        <end position="122"/>
    </location>
</feature>
<dbReference type="InterPro" id="IPR039675">
    <property type="entry name" value="CILP1/CILP2"/>
</dbReference>
<feature type="domain" description="WxxW" evidence="6">
    <location>
        <begin position="455"/>
        <end position="541"/>
    </location>
</feature>
<feature type="domain" description="WxxW" evidence="6">
    <location>
        <begin position="1099"/>
        <end position="1183"/>
    </location>
</feature>
<gene>
    <name evidence="8" type="primary">LOC100370135</name>
</gene>
<evidence type="ECO:0000259" key="6">
    <source>
        <dbReference type="Pfam" id="PF13330"/>
    </source>
</evidence>
<organism evidence="7 8">
    <name type="scientific">Saccoglossus kowalevskii</name>
    <name type="common">Acorn worm</name>
    <dbReference type="NCBI Taxonomy" id="10224"/>
    <lineage>
        <taxon>Eukaryota</taxon>
        <taxon>Metazoa</taxon>
        <taxon>Hemichordata</taxon>
        <taxon>Enteropneusta</taxon>
        <taxon>Harrimaniidae</taxon>
        <taxon>Saccoglossus</taxon>
    </lineage>
</organism>
<accession>A0ABM0GZ12</accession>
<evidence type="ECO:0000256" key="4">
    <source>
        <dbReference type="ARBA" id="ARBA00023180"/>
    </source>
</evidence>
<reference evidence="8" key="1">
    <citation type="submission" date="2025-08" db="UniProtKB">
        <authorList>
            <consortium name="RefSeq"/>
        </authorList>
    </citation>
    <scope>IDENTIFICATION</scope>
    <source>
        <tissue evidence="8">Testes</tissue>
    </source>
</reference>
<dbReference type="RefSeq" id="XP_002740538.1">
    <property type="nucleotide sequence ID" value="XM_002740492.1"/>
</dbReference>
<feature type="domain" description="WxxW" evidence="6">
    <location>
        <begin position="993"/>
        <end position="1076"/>
    </location>
</feature>
<feature type="domain" description="WxxW" evidence="6">
    <location>
        <begin position="856"/>
        <end position="942"/>
    </location>
</feature>
<sequence>MALFVGCIGIMLDSESRSVSHEVTTIAQTSSNLCPDGKWTTWFNTNDPDTEGDYELVGMIRTIHDLCVNPVSIECRVIGSESPYDETSGQGRITCEPDVGLLCFNEQQQSKQCPNYEVRFFCPCEPTNTATMSVLPTETKQATEDDSTTFIQSTSAATVSVLTAGATQTTKVDSTTVTQSSSAGPTTTDVVTELPTESKQTTKTSAITIKQSTLAGPNTTATVAELQTGAKQTTTASATTITESILEGSPTTATVSVLTAGATQTTKVDSTTVTQSSSAGSTTTHVAAKTMETSAITVKQSTLAVAATPTATHKMRTQVKPVRTVAQSAVIPDGQQQQSYCPDGRWTDWINLWHPSTRSSGGDFELLGAVVQDRGICFSPVYIECREVGSAIAYDEIPGQRKVTCDTGLGLMCFNKDQKPNYCADYEVRYFCPCPDQSLTTTVQPKLGYCPDGEWTDWVDTYNPGSSHIGGDYEILGMIMEVYDMCLNPTMIQCRIVGSASFYDPTVNQENIICDIAIGLMCYNKDQASKQCPDYEVRFFCPCEDDVLATESGIDDDDLATPSTPTLTGSSTASQSPRMVKEDDFGVSRDLTTTDHHNPNSSTEDVRASTTRPTYYETDKSITTATPISITSTGFSTESQTQSLMKGDFGVSRNLTSTASPITITSASSSTESQTQGLIKDDFVVIRDMTTTDHHTPSVSTGNVGTSTLSPIYKLVTTEQSATSVIADVTSDLKIDSSTPSSTVSKFMATEQVAKNTWSAWIDYDDPGTTISGGDYEIVAELLRSYDICEPTTAVQCREVGTHIVYNEVPGQRNVICSPQLGLMCFNKDQASRRCADYEVRFSCERVETHTAEYEWTEWIDRSDPEGGYSAGDYELLGDLIETLGVCVTPLDIQCRVVGSGSFHSYVAGKNKITCNTDVGLVCYNKDQKSKQCMDYEVRFLCPTGRAQAENVHKRAAVLETVTQVPSLILSEQSETETHSKLPPTSCQNGGRWTEWFDTDDQNYGGDYELLADIMEPFAVCESPIDIECRAAGSRLLYNEIPGQREITCMPQIGLMCFNKDQLSKMCEDYEVRFYCPCDEFISTPVVQPSSTICQEGQWTQWIDIDNPNPGQTGGDYELIGEIVKQYPMCANPTNIECRVLGSLHDQTIGQKKITCSTEVGLLCFNKDQSSGQCLDYEVRFFCPCHTIHETLAADLPALNQITTRMKSYTPTVYIDRYGIVIAIPYSYNPQCPYHSPVFSSSVNGIHYTMSITDRRA</sequence>
<comment type="subcellular location">
    <subcellularLocation>
        <location evidence="1">Secreted</location>
    </subcellularLocation>
</comment>
<keyword evidence="4" id="KW-0325">Glycoprotein</keyword>
<feature type="domain" description="WxxW" evidence="6">
    <location>
        <begin position="758"/>
        <end position="844"/>
    </location>
</feature>
<feature type="region of interest" description="Disordered" evidence="5">
    <location>
        <begin position="553"/>
        <end position="620"/>
    </location>
</feature>
<feature type="compositionally biased region" description="Polar residues" evidence="5">
    <location>
        <begin position="183"/>
        <end position="203"/>
    </location>
</feature>